<dbReference type="GO" id="GO:0003924">
    <property type="term" value="F:GTPase activity"/>
    <property type="evidence" value="ECO:0007669"/>
    <property type="project" value="InterPro"/>
</dbReference>
<feature type="domain" description="GTP-eEF1A C-terminal" evidence="8">
    <location>
        <begin position="274"/>
        <end position="373"/>
    </location>
</feature>
<evidence type="ECO:0000313" key="10">
    <source>
        <dbReference type="Proteomes" id="UP000694570"/>
    </source>
</evidence>
<keyword evidence="4" id="KW-0648">Protein biosynthesis</keyword>
<evidence type="ECO:0008006" key="11">
    <source>
        <dbReference type="Google" id="ProtNLM"/>
    </source>
</evidence>
<dbReference type="InterPro" id="IPR050100">
    <property type="entry name" value="TRAFAC_GTPase_members"/>
</dbReference>
<evidence type="ECO:0000256" key="5">
    <source>
        <dbReference type="ARBA" id="ARBA00023134"/>
    </source>
</evidence>
<dbReference type="InterPro" id="IPR009000">
    <property type="entry name" value="Transl_B-barrel_sf"/>
</dbReference>
<evidence type="ECO:0000256" key="3">
    <source>
        <dbReference type="ARBA" id="ARBA00022768"/>
    </source>
</evidence>
<dbReference type="Pfam" id="PF03144">
    <property type="entry name" value="GTP_EFTU_D2"/>
    <property type="match status" value="1"/>
</dbReference>
<evidence type="ECO:0000256" key="1">
    <source>
        <dbReference type="ARBA" id="ARBA00007249"/>
    </source>
</evidence>
<comment type="similarity">
    <text evidence="1">Belongs to the TRAFAC class translation factor GTPase superfamily. Classic translation factor GTPase family. EF-Tu/EF-1A subfamily.</text>
</comment>
<dbReference type="SUPFAM" id="SSF50465">
    <property type="entry name" value="EF-Tu/eEF-1alpha/eIF2-gamma C-terminal domain"/>
    <property type="match status" value="1"/>
</dbReference>
<protein>
    <recommendedName>
        <fullName evidence="11">Tr-type G domain-containing protein</fullName>
    </recommendedName>
</protein>
<keyword evidence="5" id="KW-0342">GTP-binding</keyword>
<accession>A0A8D0WRI2</accession>
<dbReference type="AlphaFoldDB" id="A0A8D0WRI2"/>
<feature type="domain" description="Translation elongation factor EFTu-like" evidence="7">
    <location>
        <begin position="201"/>
        <end position="259"/>
    </location>
</feature>
<dbReference type="InterPro" id="IPR027417">
    <property type="entry name" value="P-loop_NTPase"/>
</dbReference>
<dbReference type="Pfam" id="PF00009">
    <property type="entry name" value="GTP_EFTU"/>
    <property type="match status" value="1"/>
</dbReference>
<dbReference type="CDD" id="cd03705">
    <property type="entry name" value="EF1_alpha_III"/>
    <property type="match status" value="1"/>
</dbReference>
<evidence type="ECO:0000259" key="8">
    <source>
        <dbReference type="Pfam" id="PF22594"/>
    </source>
</evidence>
<dbReference type="GO" id="GO:0005525">
    <property type="term" value="F:GTP binding"/>
    <property type="evidence" value="ECO:0007669"/>
    <property type="project" value="UniProtKB-KW"/>
</dbReference>
<dbReference type="PANTHER" id="PTHR23115">
    <property type="entry name" value="TRANSLATION FACTOR"/>
    <property type="match status" value="1"/>
</dbReference>
<sequence>MEKTYINIVVTGHADLGKSVTPGHLIYKCCCGIDKRTIEKFEKEAAKMGKGSFKYLDITIDISLWKFETSKYYVMIINAPGQRNFIKNMMTGTPQPGYPVLFVAAGVASPPAYTLDMKQPIVAVNKMGFTEPPCSQKRYEEIVKEVSTYIKKVGCSTDMVEFVPISGWNGDNMLEPSANMPWFKGWKFAHKDGNASGTTLLETGILKPGMVVTFAPVNITTEVKSVEMHHEALSEALPWDNVGFNKENMSVKDICRGGVAGDSKNDPWMETAGFTAQVIIFNHPGQIGVGYAPVLDCHTAHIACKFAELKEKIDCCSGKKLEDGPKCLKSGDAAIVNMVPGKPMCVENFFDYPPLGCFAVRDMRQTVAVGVIKAVDKKSAGASKVTKSAQKAQKAK</sequence>
<dbReference type="InterPro" id="IPR000795">
    <property type="entry name" value="T_Tr_GTP-bd_dom"/>
</dbReference>
<evidence type="ECO:0000256" key="4">
    <source>
        <dbReference type="ARBA" id="ARBA00022917"/>
    </source>
</evidence>
<dbReference type="InterPro" id="IPR009001">
    <property type="entry name" value="Transl_elong_EF1A/Init_IF2_C"/>
</dbReference>
<evidence type="ECO:0000259" key="7">
    <source>
        <dbReference type="Pfam" id="PF03144"/>
    </source>
</evidence>
<dbReference type="SUPFAM" id="SSF52540">
    <property type="entry name" value="P-loop containing nucleoside triphosphate hydrolases"/>
    <property type="match status" value="1"/>
</dbReference>
<dbReference type="GO" id="GO:0003746">
    <property type="term" value="F:translation elongation factor activity"/>
    <property type="evidence" value="ECO:0007669"/>
    <property type="project" value="UniProtKB-KW"/>
</dbReference>
<keyword evidence="2" id="KW-0547">Nucleotide-binding</keyword>
<reference evidence="9" key="1">
    <citation type="submission" date="2025-08" db="UniProtKB">
        <authorList>
            <consortium name="Ensembl"/>
        </authorList>
    </citation>
    <scope>IDENTIFICATION</scope>
</reference>
<keyword evidence="3" id="KW-0251">Elongation factor</keyword>
<dbReference type="Proteomes" id="UP000694570">
    <property type="component" value="Unplaced"/>
</dbReference>
<dbReference type="Pfam" id="PF22594">
    <property type="entry name" value="GTP-eEF1A_C"/>
    <property type="match status" value="1"/>
</dbReference>
<dbReference type="FunFam" id="2.40.30.10:FF:000005">
    <property type="entry name" value="Elongation factor 1-alpha"/>
    <property type="match status" value="1"/>
</dbReference>
<evidence type="ECO:0000256" key="2">
    <source>
        <dbReference type="ARBA" id="ARBA00022741"/>
    </source>
</evidence>
<proteinExistence type="inferred from homology"/>
<evidence type="ECO:0000259" key="6">
    <source>
        <dbReference type="Pfam" id="PF00009"/>
    </source>
</evidence>
<dbReference type="Gene3D" id="2.40.30.10">
    <property type="entry name" value="Translation factors"/>
    <property type="match status" value="2"/>
</dbReference>
<dbReference type="Gene3D" id="3.40.50.300">
    <property type="entry name" value="P-loop containing nucleotide triphosphate hydrolases"/>
    <property type="match status" value="1"/>
</dbReference>
<dbReference type="Ensembl" id="ENSSSCT00030054429.1">
    <property type="protein sequence ID" value="ENSSSCP00030024872.1"/>
    <property type="gene ID" value="ENSSSCG00030039074.1"/>
</dbReference>
<organism evidence="9 10">
    <name type="scientific">Sus scrofa</name>
    <name type="common">Pig</name>
    <dbReference type="NCBI Taxonomy" id="9823"/>
    <lineage>
        <taxon>Eukaryota</taxon>
        <taxon>Metazoa</taxon>
        <taxon>Chordata</taxon>
        <taxon>Craniata</taxon>
        <taxon>Vertebrata</taxon>
        <taxon>Euteleostomi</taxon>
        <taxon>Mammalia</taxon>
        <taxon>Eutheria</taxon>
        <taxon>Laurasiatheria</taxon>
        <taxon>Artiodactyla</taxon>
        <taxon>Suina</taxon>
        <taxon>Suidae</taxon>
        <taxon>Sus</taxon>
    </lineage>
</organism>
<feature type="domain" description="Tr-type G" evidence="6">
    <location>
        <begin position="4"/>
        <end position="174"/>
    </location>
</feature>
<dbReference type="InterPro" id="IPR004161">
    <property type="entry name" value="EFTu-like_2"/>
</dbReference>
<evidence type="ECO:0000313" key="9">
    <source>
        <dbReference type="Ensembl" id="ENSSSCP00030024872.1"/>
    </source>
</evidence>
<dbReference type="InterPro" id="IPR054696">
    <property type="entry name" value="GTP-eEF1A_C"/>
</dbReference>
<dbReference type="SUPFAM" id="SSF50447">
    <property type="entry name" value="Translation proteins"/>
    <property type="match status" value="1"/>
</dbReference>
<name>A0A8D0WRI2_PIG</name>